<dbReference type="SUPFAM" id="SSF57903">
    <property type="entry name" value="FYVE/PHD zinc finger"/>
    <property type="match status" value="1"/>
</dbReference>
<reference evidence="8" key="1">
    <citation type="journal article" date="2017" name="Cell">
        <title>Insights into land plant evolution garnered from the Marchantia polymorpha genome.</title>
        <authorList>
            <person name="Bowman J.L."/>
            <person name="Kohchi T."/>
            <person name="Yamato K.T."/>
            <person name="Jenkins J."/>
            <person name="Shu S."/>
            <person name="Ishizaki K."/>
            <person name="Yamaoka S."/>
            <person name="Nishihama R."/>
            <person name="Nakamura Y."/>
            <person name="Berger F."/>
            <person name="Adam C."/>
            <person name="Aki S.S."/>
            <person name="Althoff F."/>
            <person name="Araki T."/>
            <person name="Arteaga-Vazquez M.A."/>
            <person name="Balasubrmanian S."/>
            <person name="Barry K."/>
            <person name="Bauer D."/>
            <person name="Boehm C.R."/>
            <person name="Briginshaw L."/>
            <person name="Caballero-Perez J."/>
            <person name="Catarino B."/>
            <person name="Chen F."/>
            <person name="Chiyoda S."/>
            <person name="Chovatia M."/>
            <person name="Davies K.M."/>
            <person name="Delmans M."/>
            <person name="Demura T."/>
            <person name="Dierschke T."/>
            <person name="Dolan L."/>
            <person name="Dorantes-Acosta A.E."/>
            <person name="Eklund D.M."/>
            <person name="Florent S.N."/>
            <person name="Flores-Sandoval E."/>
            <person name="Fujiyama A."/>
            <person name="Fukuzawa H."/>
            <person name="Galik B."/>
            <person name="Grimanelli D."/>
            <person name="Grimwood J."/>
            <person name="Grossniklaus U."/>
            <person name="Hamada T."/>
            <person name="Haseloff J."/>
            <person name="Hetherington A.J."/>
            <person name="Higo A."/>
            <person name="Hirakawa Y."/>
            <person name="Hundley H.N."/>
            <person name="Ikeda Y."/>
            <person name="Inoue K."/>
            <person name="Inoue S.I."/>
            <person name="Ishida S."/>
            <person name="Jia Q."/>
            <person name="Kakita M."/>
            <person name="Kanazawa T."/>
            <person name="Kawai Y."/>
            <person name="Kawashima T."/>
            <person name="Kennedy M."/>
            <person name="Kinose K."/>
            <person name="Kinoshita T."/>
            <person name="Kohara Y."/>
            <person name="Koide E."/>
            <person name="Komatsu K."/>
            <person name="Kopischke S."/>
            <person name="Kubo M."/>
            <person name="Kyozuka J."/>
            <person name="Lagercrantz U."/>
            <person name="Lin S.S."/>
            <person name="Lindquist E."/>
            <person name="Lipzen A.M."/>
            <person name="Lu C.W."/>
            <person name="De Luna E."/>
            <person name="Martienssen R.A."/>
            <person name="Minamino N."/>
            <person name="Mizutani M."/>
            <person name="Mizutani M."/>
            <person name="Mochizuki N."/>
            <person name="Monte I."/>
            <person name="Mosher R."/>
            <person name="Nagasaki H."/>
            <person name="Nakagami H."/>
            <person name="Naramoto S."/>
            <person name="Nishitani K."/>
            <person name="Ohtani M."/>
            <person name="Okamoto T."/>
            <person name="Okumura M."/>
            <person name="Phillips J."/>
            <person name="Pollak B."/>
            <person name="Reinders A."/>
            <person name="Rovekamp M."/>
            <person name="Sano R."/>
            <person name="Sawa S."/>
            <person name="Schmid M.W."/>
            <person name="Shirakawa M."/>
            <person name="Solano R."/>
            <person name="Spunde A."/>
            <person name="Suetsugu N."/>
            <person name="Sugano S."/>
            <person name="Sugiyama A."/>
            <person name="Sun R."/>
            <person name="Suzuki Y."/>
            <person name="Takenaka M."/>
            <person name="Takezawa D."/>
            <person name="Tomogane H."/>
            <person name="Tsuzuki M."/>
            <person name="Ueda T."/>
            <person name="Umeda M."/>
            <person name="Ward J.M."/>
            <person name="Watanabe Y."/>
            <person name="Yazaki K."/>
            <person name="Yokoyama R."/>
            <person name="Yoshitake Y."/>
            <person name="Yotsui I."/>
            <person name="Zachgo S."/>
            <person name="Schmutz J."/>
        </authorList>
    </citation>
    <scope>NUCLEOTIDE SEQUENCE [LARGE SCALE GENOMIC DNA]</scope>
    <source>
        <strain evidence="8">Tak-1</strain>
    </source>
</reference>
<dbReference type="CDD" id="cd15565">
    <property type="entry name" value="PHD2_NSD"/>
    <property type="match status" value="1"/>
</dbReference>
<dbReference type="Gene3D" id="3.30.40.10">
    <property type="entry name" value="Zinc/RING finger domain, C3HC4 (zinc finger)"/>
    <property type="match status" value="2"/>
</dbReference>
<dbReference type="SMART" id="SM00249">
    <property type="entry name" value="PHD"/>
    <property type="match status" value="3"/>
</dbReference>
<dbReference type="Proteomes" id="UP000244005">
    <property type="component" value="Unassembled WGS sequence"/>
</dbReference>
<dbReference type="EMBL" id="KZ772907">
    <property type="protein sequence ID" value="PTQ26964.1"/>
    <property type="molecule type" value="Genomic_DNA"/>
</dbReference>
<dbReference type="GO" id="GO:0008270">
    <property type="term" value="F:zinc ion binding"/>
    <property type="evidence" value="ECO:0007669"/>
    <property type="project" value="UniProtKB-KW"/>
</dbReference>
<feature type="domain" description="Zinc finger PHD-type" evidence="5">
    <location>
        <begin position="545"/>
        <end position="602"/>
    </location>
</feature>
<dbReference type="AlphaFoldDB" id="A0A2R6XP91"/>
<dbReference type="InterPro" id="IPR013083">
    <property type="entry name" value="Znf_RING/FYVE/PHD"/>
</dbReference>
<feature type="region of interest" description="Disordered" evidence="4">
    <location>
        <begin position="369"/>
        <end position="398"/>
    </location>
</feature>
<feature type="domain" description="Zinc finger PHD-type" evidence="5">
    <location>
        <begin position="415"/>
        <end position="471"/>
    </location>
</feature>
<keyword evidence="8" id="KW-1185">Reference proteome</keyword>
<feature type="compositionally biased region" description="Basic and acidic residues" evidence="4">
    <location>
        <begin position="24"/>
        <end position="33"/>
    </location>
</feature>
<evidence type="ECO:0000313" key="6">
    <source>
        <dbReference type="EMBL" id="PTQ26964.1"/>
    </source>
</evidence>
<organism evidence="7 8">
    <name type="scientific">Marchantia polymorpha</name>
    <name type="common">Common liverwort</name>
    <name type="synonym">Marchantia aquatica</name>
    <dbReference type="NCBI Taxonomy" id="3197"/>
    <lineage>
        <taxon>Eukaryota</taxon>
        <taxon>Viridiplantae</taxon>
        <taxon>Streptophyta</taxon>
        <taxon>Embryophyta</taxon>
        <taxon>Marchantiophyta</taxon>
        <taxon>Marchantiopsida</taxon>
        <taxon>Marchantiidae</taxon>
        <taxon>Marchantiales</taxon>
        <taxon>Marchantiaceae</taxon>
        <taxon>Marchantia</taxon>
    </lineage>
</organism>
<dbReference type="OrthoDB" id="21264at2759"/>
<dbReference type="Pfam" id="PF22908">
    <property type="entry name" value="PHD_NSD"/>
    <property type="match status" value="1"/>
</dbReference>
<protein>
    <recommendedName>
        <fullName evidence="5">Zinc finger PHD-type domain-containing protein</fullName>
    </recommendedName>
</protein>
<evidence type="ECO:0000259" key="5">
    <source>
        <dbReference type="SMART" id="SM00249"/>
    </source>
</evidence>
<dbReference type="InterPro" id="IPR055198">
    <property type="entry name" value="NSD_PHD"/>
</dbReference>
<gene>
    <name evidence="7" type="ORF">MARPO_0007s0282</name>
    <name evidence="6" type="ORF">MARPO_0252s0006</name>
</gene>
<dbReference type="InterPro" id="IPR011011">
    <property type="entry name" value="Znf_FYVE_PHD"/>
</dbReference>
<keyword evidence="1" id="KW-0479">Metal-binding</keyword>
<name>A0A2R6XP91_MARPO</name>
<accession>A0A2R6XP91</accession>
<dbReference type="PANTHER" id="PTHR46235">
    <property type="entry name" value="PHD FINGER-CONTAINING PROTEIN DDB_G0268158"/>
    <property type="match status" value="1"/>
</dbReference>
<sequence>MVKRRRSSAKVQESSDCAASDESSNSRDQSDEDARMAFQAFSEEVANNLDTSEFGEVPIVIEGIDNFYLLCDDRPISITELPLLINKDDTFPSHCSKLVYLMGKTRSGSGQIKLRAEMWKLWGVGTSFGPRFSVKTPNGWVRLYDPRPVYRRVMHDGLTLAHLLHFVKGNPDATLEEIHTYLEEEFGKYKERPAMHKIPTFYSAFKCYLEKETEEIRNGILTEIFPVQFYEERVAQDINLSKAITLYSDPDEGHEGLENSHREIILLENQHQDPNSSDKSPTTPQNLIADLKDTLETLREINRCENEVHKSVKDELYELPPRSTTKLAPYLPYLSSNEAARAALEAENRLNEEDRYGTLTEFSTAVMTHDEESQLDQPSNVQAGKNKGGQRTKGRQTKWKTAKFVKNSKLDDPPICIMCDEGGDLLRCEGPCQRYFHAVKGVTGKESQCKTLGMTYREVKEMIRFFCKNCRSQTHQCFICGELGSSAPSPTLGHQEVFACQASVCRRFYHPACVAEALIPTLDWRSLAEKIQRGQERFQCPRHTCRVCHIEELKPGDLVQCRRCPKAWHYDCIQDYEFSKELPDTKIWKHFRRNFVFCKDHKIVPKFMTPARNHVRFPKS</sequence>
<feature type="domain" description="Zinc finger PHD-type" evidence="5">
    <location>
        <begin position="476"/>
        <end position="544"/>
    </location>
</feature>
<evidence type="ECO:0000256" key="2">
    <source>
        <dbReference type="ARBA" id="ARBA00022771"/>
    </source>
</evidence>
<feature type="region of interest" description="Disordered" evidence="4">
    <location>
        <begin position="1"/>
        <end position="33"/>
    </location>
</feature>
<feature type="compositionally biased region" description="Basic residues" evidence="4">
    <location>
        <begin position="388"/>
        <end position="398"/>
    </location>
</feature>
<evidence type="ECO:0000313" key="8">
    <source>
        <dbReference type="Proteomes" id="UP000244005"/>
    </source>
</evidence>
<proteinExistence type="predicted"/>
<dbReference type="EMBL" id="KZ772679">
    <property type="protein sequence ID" value="PTQ47931.1"/>
    <property type="molecule type" value="Genomic_DNA"/>
</dbReference>
<keyword evidence="3" id="KW-0862">Zinc</keyword>
<evidence type="ECO:0000256" key="3">
    <source>
        <dbReference type="ARBA" id="ARBA00022833"/>
    </source>
</evidence>
<evidence type="ECO:0000256" key="4">
    <source>
        <dbReference type="SAM" id="MobiDB-lite"/>
    </source>
</evidence>
<evidence type="ECO:0000313" key="7">
    <source>
        <dbReference type="EMBL" id="PTQ47931.1"/>
    </source>
</evidence>
<evidence type="ECO:0000256" key="1">
    <source>
        <dbReference type="ARBA" id="ARBA00022723"/>
    </source>
</evidence>
<reference evidence="7" key="2">
    <citation type="submission" date="2017-12" db="EMBL/GenBank/DDBJ databases">
        <title>WGS assembly of Marchantia polymorpha.</title>
        <authorList>
            <person name="Bowman J.L."/>
            <person name="Kohchi T."/>
            <person name="Yamato K.T."/>
            <person name="Jenkins J."/>
            <person name="Shu S."/>
            <person name="Ishizaki K."/>
            <person name="Yamaoka S."/>
            <person name="Nishihama R."/>
            <person name="Nakamura Y."/>
            <person name="Berger F."/>
            <person name="Adam C."/>
            <person name="Aki S.S."/>
            <person name="Althoff F."/>
            <person name="Araki T."/>
            <person name="Arteaga-Vazquez M.A."/>
            <person name="Balasubrmanian S."/>
            <person name="Bauer D."/>
            <person name="Boehm C.R."/>
            <person name="Briginshaw L."/>
            <person name="Caballero-Perez J."/>
            <person name="Catarino B."/>
            <person name="Chen F."/>
            <person name="Chiyoda S."/>
            <person name="Chovatia M."/>
            <person name="Davies K.M."/>
            <person name="Delmans M."/>
            <person name="Demura T."/>
            <person name="Dierschke T."/>
            <person name="Dolan L."/>
            <person name="Dorantes-Acosta A.E."/>
            <person name="Eklund D.M."/>
            <person name="Florent S.N."/>
            <person name="Flores-Sandoval E."/>
            <person name="Fujiyama A."/>
            <person name="Fukuzawa H."/>
            <person name="Galik B."/>
            <person name="Grimanelli D."/>
            <person name="Grimwood J."/>
            <person name="Grossniklaus U."/>
            <person name="Hamada T."/>
            <person name="Haseloff J."/>
            <person name="Hetherington A.J."/>
            <person name="Higo A."/>
            <person name="Hirakawa Y."/>
            <person name="Hundley H.N."/>
            <person name="Ikeda Y."/>
            <person name="Inoue K."/>
            <person name="Inoue S."/>
            <person name="Ishida S."/>
            <person name="Jia Q."/>
            <person name="Kakita M."/>
            <person name="Kanazawa T."/>
            <person name="Kawai Y."/>
            <person name="Kawashima T."/>
            <person name="Kennedy M."/>
            <person name="Kinose K."/>
            <person name="Kinoshita T."/>
            <person name="Kohara Y."/>
            <person name="Koide E."/>
            <person name="Komatsu K."/>
            <person name="Kopischke S."/>
            <person name="Kubo M."/>
            <person name="Kyozuka J."/>
            <person name="Lagercrantz U."/>
            <person name="Lin S.S."/>
            <person name="Lindquist E."/>
            <person name="Lipzen A.M."/>
            <person name="Lu C."/>
            <person name="Luna E.D."/>
            <person name="Martienssen R.A."/>
            <person name="Minamino N."/>
            <person name="Mizutani M."/>
            <person name="Mizutani M."/>
            <person name="Mochizuki N."/>
            <person name="Monte I."/>
            <person name="Mosher R."/>
            <person name="Nagasaki H."/>
            <person name="Nakagami H."/>
            <person name="Naramoto S."/>
            <person name="Nishitani K."/>
            <person name="Ohtani M."/>
            <person name="Okamoto T."/>
            <person name="Okumura M."/>
            <person name="Phillips J."/>
            <person name="Pollak B."/>
            <person name="Reinders A."/>
            <person name="Roevekamp M."/>
            <person name="Sano R."/>
            <person name="Sawa S."/>
            <person name="Schmid M.W."/>
            <person name="Shirakawa M."/>
            <person name="Solano R."/>
            <person name="Spunde A."/>
            <person name="Suetsugu N."/>
            <person name="Sugano S."/>
            <person name="Sugiyama A."/>
            <person name="Sun R."/>
            <person name="Suzuki Y."/>
            <person name="Takenaka M."/>
            <person name="Takezawa D."/>
            <person name="Tomogane H."/>
            <person name="Tsuzuki M."/>
            <person name="Ueda T."/>
            <person name="Umeda M."/>
            <person name="Ward J.M."/>
            <person name="Watanabe Y."/>
            <person name="Yazaki K."/>
            <person name="Yokoyama R."/>
            <person name="Yoshitake Y."/>
            <person name="Yotsui I."/>
            <person name="Zachgo S."/>
            <person name="Schmutz J."/>
        </authorList>
    </citation>
    <scope>NUCLEOTIDE SEQUENCE [LARGE SCALE GENOMIC DNA]</scope>
    <source>
        <strain evidence="7">Tak-1</strain>
    </source>
</reference>
<dbReference type="Gramene" id="Mp3g02940.1">
    <property type="protein sequence ID" value="Mp3g02940.1.cds"/>
    <property type="gene ID" value="Mp3g02940"/>
</dbReference>
<feature type="compositionally biased region" description="Low complexity" evidence="4">
    <location>
        <begin position="14"/>
        <end position="23"/>
    </location>
</feature>
<dbReference type="PANTHER" id="PTHR46235:SF3">
    <property type="entry name" value="PHD FINGER-CONTAINING PROTEIN DDB_G0268158"/>
    <property type="match status" value="1"/>
</dbReference>
<dbReference type="InterPro" id="IPR001965">
    <property type="entry name" value="Znf_PHD"/>
</dbReference>
<keyword evidence="2" id="KW-0863">Zinc-finger</keyword>